<dbReference type="Pfam" id="PF00111">
    <property type="entry name" value="Fer2"/>
    <property type="match status" value="1"/>
</dbReference>
<reference evidence="5" key="1">
    <citation type="submission" date="2021-01" db="EMBL/GenBank/DDBJ databases">
        <authorList>
            <person name="Corre E."/>
            <person name="Pelletier E."/>
            <person name="Niang G."/>
            <person name="Scheremetjew M."/>
            <person name="Finn R."/>
            <person name="Kale V."/>
            <person name="Holt S."/>
            <person name="Cochrane G."/>
            <person name="Meng A."/>
            <person name="Brown T."/>
            <person name="Cohen L."/>
        </authorList>
    </citation>
    <scope>NUCLEOTIDE SEQUENCE</scope>
    <source>
        <strain evidence="5">GSO104</strain>
    </source>
</reference>
<organism evidence="5">
    <name type="scientific">Ditylum brightwellii</name>
    <dbReference type="NCBI Taxonomy" id="49249"/>
    <lineage>
        <taxon>Eukaryota</taxon>
        <taxon>Sar</taxon>
        <taxon>Stramenopiles</taxon>
        <taxon>Ochrophyta</taxon>
        <taxon>Bacillariophyta</taxon>
        <taxon>Mediophyceae</taxon>
        <taxon>Lithodesmiophycidae</taxon>
        <taxon>Lithodesmiales</taxon>
        <taxon>Lithodesmiaceae</taxon>
        <taxon>Ditylum</taxon>
    </lineage>
</organism>
<dbReference type="InterPro" id="IPR036010">
    <property type="entry name" value="2Fe-2S_ferredoxin-like_sf"/>
</dbReference>
<proteinExistence type="predicted"/>
<feature type="chain" id="PRO_5031528361" description="2Fe-2S ferredoxin-type domain-containing protein" evidence="3">
    <location>
        <begin position="24"/>
        <end position="137"/>
    </location>
</feature>
<feature type="signal peptide" evidence="3">
    <location>
        <begin position="1"/>
        <end position="23"/>
    </location>
</feature>
<evidence type="ECO:0000256" key="2">
    <source>
        <dbReference type="ARBA" id="ARBA00023014"/>
    </source>
</evidence>
<dbReference type="GO" id="GO:0051537">
    <property type="term" value="F:2 iron, 2 sulfur cluster binding"/>
    <property type="evidence" value="ECO:0007669"/>
    <property type="project" value="UniProtKB-KW"/>
</dbReference>
<keyword evidence="2" id="KW-0411">Iron-sulfur</keyword>
<dbReference type="Gene3D" id="3.10.20.30">
    <property type="match status" value="1"/>
</dbReference>
<sequence>MAFSLRSSLLLITICALVACTSGFGIATPRSHSTSSTSLNFFGGLKDAFSNDDSLGKAENAGLKGGPKQNEQVTINGKPVKAIVGQRVSVVAASARVKISYNCKNGDCNTCAIKMNNRKVNACQMVIPANKCAIETL</sequence>
<dbReference type="InterPro" id="IPR012675">
    <property type="entry name" value="Beta-grasp_dom_sf"/>
</dbReference>
<dbReference type="EMBL" id="HBNS01052493">
    <property type="protein sequence ID" value="CAE4653321.1"/>
    <property type="molecule type" value="Transcribed_RNA"/>
</dbReference>
<evidence type="ECO:0000259" key="4">
    <source>
        <dbReference type="Pfam" id="PF00111"/>
    </source>
</evidence>
<evidence type="ECO:0000256" key="3">
    <source>
        <dbReference type="SAM" id="SignalP"/>
    </source>
</evidence>
<dbReference type="PROSITE" id="PS51257">
    <property type="entry name" value="PROKAR_LIPOPROTEIN"/>
    <property type="match status" value="1"/>
</dbReference>
<keyword evidence="1" id="KW-0408">Iron</keyword>
<dbReference type="InterPro" id="IPR001041">
    <property type="entry name" value="2Fe-2S_ferredoxin-type"/>
</dbReference>
<dbReference type="AlphaFoldDB" id="A0A7S4WG13"/>
<protein>
    <recommendedName>
        <fullName evidence="4">2Fe-2S ferredoxin-type domain-containing protein</fullName>
    </recommendedName>
</protein>
<feature type="domain" description="2Fe-2S ferredoxin-type" evidence="4">
    <location>
        <begin position="73"/>
        <end position="124"/>
    </location>
</feature>
<keyword evidence="3" id="KW-0732">Signal</keyword>
<evidence type="ECO:0000256" key="1">
    <source>
        <dbReference type="ARBA" id="ARBA00022714"/>
    </source>
</evidence>
<keyword evidence="1" id="KW-0479">Metal-binding</keyword>
<dbReference type="SUPFAM" id="SSF54292">
    <property type="entry name" value="2Fe-2S ferredoxin-like"/>
    <property type="match status" value="1"/>
</dbReference>
<gene>
    <name evidence="5" type="ORF">DBRI00130_LOCUS38493</name>
</gene>
<keyword evidence="1" id="KW-0001">2Fe-2S</keyword>
<accession>A0A7S4WG13</accession>
<evidence type="ECO:0000313" key="5">
    <source>
        <dbReference type="EMBL" id="CAE4653321.1"/>
    </source>
</evidence>
<name>A0A7S4WG13_9STRA</name>